<dbReference type="Proteomes" id="UP000029481">
    <property type="component" value="Chromosome"/>
</dbReference>
<gene>
    <name evidence="1" type="ORF">JT31_07315</name>
</gene>
<name>A0A089Q1S0_9ENTR</name>
<evidence type="ECO:0000313" key="2">
    <source>
        <dbReference type="Proteomes" id="UP000029481"/>
    </source>
</evidence>
<organism evidence="1 2">
    <name type="scientific">Cedecea neteri</name>
    <dbReference type="NCBI Taxonomy" id="158822"/>
    <lineage>
        <taxon>Bacteria</taxon>
        <taxon>Pseudomonadati</taxon>
        <taxon>Pseudomonadota</taxon>
        <taxon>Gammaproteobacteria</taxon>
        <taxon>Enterobacterales</taxon>
        <taxon>Enterobacteriaceae</taxon>
        <taxon>Cedecea</taxon>
    </lineage>
</organism>
<dbReference type="RefSeq" id="WP_038475016.1">
    <property type="nucleotide sequence ID" value="NZ_CP009451.1"/>
</dbReference>
<dbReference type="EMBL" id="CP009451">
    <property type="protein sequence ID" value="AIR04424.1"/>
    <property type="molecule type" value="Genomic_DNA"/>
</dbReference>
<proteinExistence type="predicted"/>
<dbReference type="KEGG" id="cnt:JT31_07315"/>
<reference evidence="1 2" key="1">
    <citation type="submission" date="2014-09" db="EMBL/GenBank/DDBJ databases">
        <title>Cedecea neteri SSMD04 Genome Sequencing.</title>
        <authorList>
            <person name="Tan J.-Y."/>
        </authorList>
    </citation>
    <scope>NUCLEOTIDE SEQUENCE [LARGE SCALE GENOMIC DNA]</scope>
    <source>
        <strain evidence="1 2">SSMD04</strain>
    </source>
</reference>
<dbReference type="AlphaFoldDB" id="A0A089Q1S0"/>
<protein>
    <submittedName>
        <fullName evidence="1">Uncharacterized protein</fullName>
    </submittedName>
</protein>
<dbReference type="OrthoDB" id="6520322at2"/>
<evidence type="ECO:0000313" key="1">
    <source>
        <dbReference type="EMBL" id="AIR04424.1"/>
    </source>
</evidence>
<accession>A0A089Q1S0</accession>
<keyword evidence="2" id="KW-1185">Reference proteome</keyword>
<sequence length="74" mass="8317">MNAGTDSTAYDYQQACELLRSGYLKKVKLGWNIGSDEFFRIASDWCDTGASIKKEGEHFTITLKGFAIPRISQH</sequence>